<gene>
    <name evidence="8" type="ORF">LSH36_200g04073</name>
</gene>
<feature type="transmembrane region" description="Helical" evidence="6">
    <location>
        <begin position="111"/>
        <end position="130"/>
    </location>
</feature>
<evidence type="ECO:0000256" key="4">
    <source>
        <dbReference type="ARBA" id="ARBA00023136"/>
    </source>
</evidence>
<keyword evidence="4 6" id="KW-0472">Membrane</keyword>
<comment type="subcellular location">
    <subcellularLocation>
        <location evidence="1">Membrane</location>
    </subcellularLocation>
</comment>
<dbReference type="CDD" id="cd14978">
    <property type="entry name" value="7tmA_FMRFamide_R-like"/>
    <property type="match status" value="1"/>
</dbReference>
<dbReference type="GO" id="GO:0004930">
    <property type="term" value="F:G protein-coupled receptor activity"/>
    <property type="evidence" value="ECO:0007669"/>
    <property type="project" value="UniProtKB-KW"/>
</dbReference>
<feature type="transmembrane region" description="Helical" evidence="6">
    <location>
        <begin position="34"/>
        <end position="57"/>
    </location>
</feature>
<keyword evidence="9" id="KW-1185">Reference proteome</keyword>
<proteinExistence type="inferred from homology"/>
<feature type="domain" description="G-protein coupled receptors family 1 profile" evidence="7">
    <location>
        <begin position="49"/>
        <end position="318"/>
    </location>
</feature>
<keyword evidence="3 6" id="KW-1133">Transmembrane helix</keyword>
<comment type="caution">
    <text evidence="8">The sequence shown here is derived from an EMBL/GenBank/DDBJ whole genome shotgun (WGS) entry which is preliminary data.</text>
</comment>
<dbReference type="PROSITE" id="PS50262">
    <property type="entry name" value="G_PROTEIN_RECEP_F1_2"/>
    <property type="match status" value="1"/>
</dbReference>
<evidence type="ECO:0000256" key="6">
    <source>
        <dbReference type="SAM" id="Phobius"/>
    </source>
</evidence>
<accession>A0AAD9JR32</accession>
<dbReference type="InterPro" id="IPR017452">
    <property type="entry name" value="GPCR_Rhodpsn_7TM"/>
</dbReference>
<keyword evidence="5" id="KW-0807">Transducer</keyword>
<feature type="transmembrane region" description="Helical" evidence="6">
    <location>
        <begin position="259"/>
        <end position="277"/>
    </location>
</feature>
<dbReference type="InterPro" id="IPR052954">
    <property type="entry name" value="GPCR-Ligand_Int"/>
</dbReference>
<keyword evidence="2 5" id="KW-0812">Transmembrane</keyword>
<dbReference type="PANTHER" id="PTHR46641">
    <property type="entry name" value="FMRFAMIDE RECEPTOR-RELATED"/>
    <property type="match status" value="1"/>
</dbReference>
<feature type="transmembrane region" description="Helical" evidence="6">
    <location>
        <begin position="203"/>
        <end position="226"/>
    </location>
</feature>
<comment type="similarity">
    <text evidence="5">Belongs to the G-protein coupled receptor 1 family.</text>
</comment>
<protein>
    <recommendedName>
        <fullName evidence="7">G-protein coupled receptors family 1 profile domain-containing protein</fullName>
    </recommendedName>
</protein>
<evidence type="ECO:0000259" key="7">
    <source>
        <dbReference type="PROSITE" id="PS50262"/>
    </source>
</evidence>
<sequence>MDGPANTTEGEASVVQPTQRSVQQWTEFNLALLLVKYVTISLIVTGTIGNLLSFIVLVRRRIRKNSINIYLAILACADTVVLYISAFKTWLRVITGFELLHVSNVGCKITIFMFMLASHMSAWLIVLVTMDRFIAVRFPFRAVQICTTKRSALATAILLCVLVLYNAHLLWTMHLHEFENGYKQCAPQIGDAFMNGPFNYIRLASYTLVPFTLVITMNIGIIVGICRTSAHSLIGDTSSHLKLKGSTCTKNAQQNKYQVTIMLLVVSFSWLLLTLPYTVMSLINFDYSTSRTRAVAFLLKTISFLLMYLNHSCNFFLYCLAGKKFRTEFISMFHDCRMSLQRRRSEVFSLRERTPLTFDRNKPVSDGVNKVPKASVKLCRSGRSDVCF</sequence>
<feature type="transmembrane region" description="Helical" evidence="6">
    <location>
        <begin position="297"/>
        <end position="321"/>
    </location>
</feature>
<dbReference type="PRINTS" id="PR00237">
    <property type="entry name" value="GPCRRHODOPSN"/>
</dbReference>
<feature type="transmembrane region" description="Helical" evidence="6">
    <location>
        <begin position="151"/>
        <end position="171"/>
    </location>
</feature>
<dbReference type="SUPFAM" id="SSF81321">
    <property type="entry name" value="Family A G protein-coupled receptor-like"/>
    <property type="match status" value="1"/>
</dbReference>
<dbReference type="Proteomes" id="UP001208570">
    <property type="component" value="Unassembled WGS sequence"/>
</dbReference>
<dbReference type="AlphaFoldDB" id="A0AAD9JR32"/>
<evidence type="ECO:0000256" key="1">
    <source>
        <dbReference type="ARBA" id="ARBA00004370"/>
    </source>
</evidence>
<dbReference type="GO" id="GO:0016020">
    <property type="term" value="C:membrane"/>
    <property type="evidence" value="ECO:0007669"/>
    <property type="project" value="UniProtKB-SubCell"/>
</dbReference>
<dbReference type="InterPro" id="IPR000276">
    <property type="entry name" value="GPCR_Rhodpsn"/>
</dbReference>
<evidence type="ECO:0000313" key="9">
    <source>
        <dbReference type="Proteomes" id="UP001208570"/>
    </source>
</evidence>
<keyword evidence="5" id="KW-0297">G-protein coupled receptor</keyword>
<reference evidence="8" key="1">
    <citation type="journal article" date="2023" name="Mol. Biol. Evol.">
        <title>Third-Generation Sequencing Reveals the Adaptive Role of the Epigenome in Three Deep-Sea Polychaetes.</title>
        <authorList>
            <person name="Perez M."/>
            <person name="Aroh O."/>
            <person name="Sun Y."/>
            <person name="Lan Y."/>
            <person name="Juniper S.K."/>
            <person name="Young C.R."/>
            <person name="Angers B."/>
            <person name="Qian P.Y."/>
        </authorList>
    </citation>
    <scope>NUCLEOTIDE SEQUENCE</scope>
    <source>
        <strain evidence="8">P08H-3</strain>
    </source>
</reference>
<feature type="transmembrane region" description="Helical" evidence="6">
    <location>
        <begin position="69"/>
        <end position="91"/>
    </location>
</feature>
<keyword evidence="5" id="KW-0675">Receptor</keyword>
<evidence type="ECO:0000313" key="8">
    <source>
        <dbReference type="EMBL" id="KAK2157048.1"/>
    </source>
</evidence>
<dbReference type="PANTHER" id="PTHR46641:SF25">
    <property type="entry name" value="CNMAMIDE RECEPTOR-RELATED"/>
    <property type="match status" value="1"/>
</dbReference>
<name>A0AAD9JR32_9ANNE</name>
<organism evidence="8 9">
    <name type="scientific">Paralvinella palmiformis</name>
    <dbReference type="NCBI Taxonomy" id="53620"/>
    <lineage>
        <taxon>Eukaryota</taxon>
        <taxon>Metazoa</taxon>
        <taxon>Spiralia</taxon>
        <taxon>Lophotrochozoa</taxon>
        <taxon>Annelida</taxon>
        <taxon>Polychaeta</taxon>
        <taxon>Sedentaria</taxon>
        <taxon>Canalipalpata</taxon>
        <taxon>Terebellida</taxon>
        <taxon>Terebelliformia</taxon>
        <taxon>Alvinellidae</taxon>
        <taxon>Paralvinella</taxon>
    </lineage>
</organism>
<evidence type="ECO:0000256" key="5">
    <source>
        <dbReference type="RuleBase" id="RU000688"/>
    </source>
</evidence>
<dbReference type="Pfam" id="PF00001">
    <property type="entry name" value="7tm_1"/>
    <property type="match status" value="1"/>
</dbReference>
<evidence type="ECO:0000256" key="3">
    <source>
        <dbReference type="ARBA" id="ARBA00022989"/>
    </source>
</evidence>
<evidence type="ECO:0000256" key="2">
    <source>
        <dbReference type="ARBA" id="ARBA00022692"/>
    </source>
</evidence>
<dbReference type="EMBL" id="JAODUP010000200">
    <property type="protein sequence ID" value="KAK2157048.1"/>
    <property type="molecule type" value="Genomic_DNA"/>
</dbReference>
<dbReference type="PROSITE" id="PS00237">
    <property type="entry name" value="G_PROTEIN_RECEP_F1_1"/>
    <property type="match status" value="1"/>
</dbReference>
<dbReference type="Gene3D" id="1.20.1070.10">
    <property type="entry name" value="Rhodopsin 7-helix transmembrane proteins"/>
    <property type="match status" value="1"/>
</dbReference>